<reference evidence="2 3" key="1">
    <citation type="submission" date="2018-09" db="EMBL/GenBank/DDBJ databases">
        <title>Phylogenetic diversity of Pectobacterium and Dickeya strains causing blackleg disease of potato in Morocco.</title>
        <authorList>
            <person name="Oulghazi S."/>
            <person name="Moumni M."/>
            <person name="Faure D."/>
        </authorList>
    </citation>
    <scope>NUCLEOTIDE SEQUENCE [LARGE SCALE GENOMIC DNA]</scope>
    <source>
        <strain evidence="2 3">S1.15.11.2D</strain>
    </source>
</reference>
<dbReference type="EMBL" id="QZDH01000008">
    <property type="protein sequence ID" value="RJL53703.1"/>
    <property type="molecule type" value="Genomic_DNA"/>
</dbReference>
<gene>
    <name evidence="2" type="ORF">D5071_03710</name>
</gene>
<evidence type="ECO:0000256" key="1">
    <source>
        <dbReference type="SAM" id="Phobius"/>
    </source>
</evidence>
<keyword evidence="1" id="KW-1133">Transmembrane helix</keyword>
<dbReference type="AlphaFoldDB" id="A0A419AZ43"/>
<accession>A0A419AZ43</accession>
<name>A0A419AZ43_PECCA</name>
<feature type="transmembrane region" description="Helical" evidence="1">
    <location>
        <begin position="22"/>
        <end position="46"/>
    </location>
</feature>
<keyword evidence="1" id="KW-0812">Transmembrane</keyword>
<comment type="caution">
    <text evidence="2">The sequence shown here is derived from an EMBL/GenBank/DDBJ whole genome shotgun (WGS) entry which is preliminary data.</text>
</comment>
<dbReference type="Proteomes" id="UP000283655">
    <property type="component" value="Unassembled WGS sequence"/>
</dbReference>
<proteinExistence type="predicted"/>
<organism evidence="2 3">
    <name type="scientific">Pectobacterium carotovorum</name>
    <name type="common">Erwinia carotovora</name>
    <dbReference type="NCBI Taxonomy" id="554"/>
    <lineage>
        <taxon>Bacteria</taxon>
        <taxon>Pseudomonadati</taxon>
        <taxon>Pseudomonadota</taxon>
        <taxon>Gammaproteobacteria</taxon>
        <taxon>Enterobacterales</taxon>
        <taxon>Pectobacteriaceae</taxon>
        <taxon>Pectobacterium</taxon>
    </lineage>
</organism>
<protein>
    <submittedName>
        <fullName evidence="2">Uncharacterized protein</fullName>
    </submittedName>
</protein>
<keyword evidence="1" id="KW-0472">Membrane</keyword>
<evidence type="ECO:0000313" key="2">
    <source>
        <dbReference type="EMBL" id="RJL53703.1"/>
    </source>
</evidence>
<evidence type="ECO:0000313" key="3">
    <source>
        <dbReference type="Proteomes" id="UP000283655"/>
    </source>
</evidence>
<sequence length="86" mass="9774">MARPGGLVCRKGKLKNFYDPKTAGGCGVVPILLKLCFVTCLLYYCVDKILMRRRSVLHATINFLSLSLCSCNWERLIYWARSETPT</sequence>